<keyword evidence="3" id="KW-0809">Transit peptide</keyword>
<dbReference type="PANTHER" id="PTHR11715">
    <property type="entry name" value="GLYCINE CLEAVAGE SYSTEM H PROTEIN"/>
    <property type="match status" value="1"/>
</dbReference>
<evidence type="ECO:0000259" key="4">
    <source>
        <dbReference type="PROSITE" id="PS50968"/>
    </source>
</evidence>
<evidence type="ECO:0000256" key="1">
    <source>
        <dbReference type="ARBA" id="ARBA00009249"/>
    </source>
</evidence>
<dbReference type="GO" id="GO:0019464">
    <property type="term" value="P:glycine decarboxylation via glycine cleavage system"/>
    <property type="evidence" value="ECO:0007669"/>
    <property type="project" value="InterPro"/>
</dbReference>
<proteinExistence type="inferred from homology"/>
<reference evidence="7 8" key="1">
    <citation type="submission" date="2016-05" db="EMBL/GenBank/DDBJ databases">
        <authorList>
            <person name="Naeem Raeece"/>
        </authorList>
    </citation>
    <scope>NUCLEOTIDE SEQUENCE [LARGE SCALE GENOMIC DNA]</scope>
</reference>
<dbReference type="InterPro" id="IPR000089">
    <property type="entry name" value="Biotin_lipoyl"/>
</dbReference>
<dbReference type="InterPro" id="IPR002930">
    <property type="entry name" value="GCV_H"/>
</dbReference>
<dbReference type="GO" id="GO:0009249">
    <property type="term" value="P:protein lipoylation"/>
    <property type="evidence" value="ECO:0007669"/>
    <property type="project" value="TreeGrafter"/>
</dbReference>
<dbReference type="Pfam" id="PF01597">
    <property type="entry name" value="GCV_H"/>
    <property type="match status" value="1"/>
</dbReference>
<dbReference type="EMBL" id="FLQU01000315">
    <property type="protein sequence ID" value="SBS83859.1"/>
    <property type="molecule type" value="Genomic_DNA"/>
</dbReference>
<feature type="domain" description="Lipoyl-binding" evidence="4">
    <location>
        <begin position="58"/>
        <end position="141"/>
    </location>
</feature>
<evidence type="ECO:0000313" key="8">
    <source>
        <dbReference type="Proteomes" id="UP000078560"/>
    </source>
</evidence>
<dbReference type="PANTHER" id="PTHR11715:SF3">
    <property type="entry name" value="GLYCINE CLEAVAGE SYSTEM H PROTEIN-RELATED"/>
    <property type="match status" value="1"/>
</dbReference>
<evidence type="ECO:0000313" key="7">
    <source>
        <dbReference type="Proteomes" id="UP000078546"/>
    </source>
</evidence>
<dbReference type="Proteomes" id="UP000078546">
    <property type="component" value="Unassembled WGS sequence"/>
</dbReference>
<comment type="similarity">
    <text evidence="1">Belongs to the GcvH family.</text>
</comment>
<dbReference type="EMBL" id="FLQV01000387">
    <property type="protein sequence ID" value="SBS91580.1"/>
    <property type="molecule type" value="Genomic_DNA"/>
</dbReference>
<dbReference type="Proteomes" id="UP000078560">
    <property type="component" value="Unassembled WGS sequence"/>
</dbReference>
<evidence type="ECO:0000256" key="3">
    <source>
        <dbReference type="ARBA" id="ARBA00022946"/>
    </source>
</evidence>
<dbReference type="InterPro" id="IPR011053">
    <property type="entry name" value="Single_hybrid_motif"/>
</dbReference>
<dbReference type="CDD" id="cd06848">
    <property type="entry name" value="GCS_H"/>
    <property type="match status" value="1"/>
</dbReference>
<dbReference type="AlphaFoldDB" id="A0A1A8VYC7"/>
<dbReference type="PROSITE" id="PS50968">
    <property type="entry name" value="BIOTINYL_LIPOYL"/>
    <property type="match status" value="1"/>
</dbReference>
<dbReference type="SUPFAM" id="SSF51230">
    <property type="entry name" value="Single hybrid motif"/>
    <property type="match status" value="1"/>
</dbReference>
<gene>
    <name evidence="6" type="ORF">POVCU1_020850</name>
    <name evidence="5" type="ORF">POVCU2_0023220</name>
</gene>
<protein>
    <submittedName>
        <fullName evidence="5">Glycine cleavage system H protein</fullName>
    </submittedName>
</protein>
<sequence>MLSPAVVRFSRSLLHMQGNSPYMQIVRRGFTTYYTKTHEYIRIKEGSLNELKNKSGVKCKIGISNYGTEKLGEIVYIDVTHNINDNVKKGDCIATIESVKSVGDVYTPISGKIININSELIDNINLMNENPESSGWIMELLTNDINDKEIMDISEYKKICQEEEQKEETTLKQSEINCLEEKNKNKMFDFNDVKNIENREGK</sequence>
<dbReference type="InterPro" id="IPR003016">
    <property type="entry name" value="2-oxoA_DH_lipoyl-BS"/>
</dbReference>
<reference evidence="5" key="2">
    <citation type="submission" date="2016-05" db="EMBL/GenBank/DDBJ databases">
        <authorList>
            <person name="Lavstsen T."/>
            <person name="Jespersen J.S."/>
        </authorList>
    </citation>
    <scope>NUCLEOTIDE SEQUENCE [LARGE SCALE GENOMIC DNA]</scope>
</reference>
<dbReference type="Gene3D" id="2.40.50.100">
    <property type="match status" value="1"/>
</dbReference>
<accession>A0A1A8VYC7</accession>
<organism evidence="5 8">
    <name type="scientific">Plasmodium ovale curtisi</name>
    <dbReference type="NCBI Taxonomy" id="864141"/>
    <lineage>
        <taxon>Eukaryota</taxon>
        <taxon>Sar</taxon>
        <taxon>Alveolata</taxon>
        <taxon>Apicomplexa</taxon>
        <taxon>Aconoidasida</taxon>
        <taxon>Haemosporida</taxon>
        <taxon>Plasmodiidae</taxon>
        <taxon>Plasmodium</taxon>
        <taxon>Plasmodium (Plasmodium)</taxon>
    </lineage>
</organism>
<dbReference type="GO" id="GO:0005739">
    <property type="term" value="C:mitochondrion"/>
    <property type="evidence" value="ECO:0007669"/>
    <property type="project" value="TreeGrafter"/>
</dbReference>
<keyword evidence="2" id="KW-0450">Lipoyl</keyword>
<dbReference type="PROSITE" id="PS00189">
    <property type="entry name" value="LIPOYL"/>
    <property type="match status" value="1"/>
</dbReference>
<dbReference type="InterPro" id="IPR033753">
    <property type="entry name" value="GCV_H/Fam206"/>
</dbReference>
<name>A0A1A8VYC7_PLAOA</name>
<evidence type="ECO:0000313" key="6">
    <source>
        <dbReference type="EMBL" id="SBS91580.1"/>
    </source>
</evidence>
<dbReference type="GO" id="GO:0005960">
    <property type="term" value="C:glycine cleavage complex"/>
    <property type="evidence" value="ECO:0007669"/>
    <property type="project" value="InterPro"/>
</dbReference>
<evidence type="ECO:0000313" key="5">
    <source>
        <dbReference type="EMBL" id="SBS83859.1"/>
    </source>
</evidence>
<evidence type="ECO:0000256" key="2">
    <source>
        <dbReference type="ARBA" id="ARBA00022823"/>
    </source>
</evidence>